<dbReference type="SUPFAM" id="SSF48008">
    <property type="entry name" value="GntR ligand-binding domain-like"/>
    <property type="match status" value="1"/>
</dbReference>
<keyword evidence="7" id="KW-1185">Reference proteome</keyword>
<comment type="caution">
    <text evidence="6">The sequence shown here is derived from an EMBL/GenBank/DDBJ whole genome shotgun (WGS) entry which is preliminary data.</text>
</comment>
<accession>A0A1S7U9T0</accession>
<dbReference type="PROSITE" id="PS50949">
    <property type="entry name" value="HTH_GNTR"/>
    <property type="match status" value="1"/>
</dbReference>
<dbReference type="Pfam" id="PF07729">
    <property type="entry name" value="FCD"/>
    <property type="match status" value="1"/>
</dbReference>
<name>A0A1S7U9T0_9HYPH</name>
<keyword evidence="1" id="KW-0805">Transcription regulation</keyword>
<dbReference type="AlphaFoldDB" id="A0A1S7U9T0"/>
<dbReference type="Gene3D" id="1.20.120.530">
    <property type="entry name" value="GntR ligand-binding domain-like"/>
    <property type="match status" value="1"/>
</dbReference>
<evidence type="ECO:0000256" key="1">
    <source>
        <dbReference type="ARBA" id="ARBA00023015"/>
    </source>
</evidence>
<evidence type="ECO:0000256" key="4">
    <source>
        <dbReference type="SAM" id="MobiDB-lite"/>
    </source>
</evidence>
<dbReference type="SUPFAM" id="SSF46785">
    <property type="entry name" value="Winged helix' DNA-binding domain"/>
    <property type="match status" value="1"/>
</dbReference>
<evidence type="ECO:0000256" key="3">
    <source>
        <dbReference type="ARBA" id="ARBA00023163"/>
    </source>
</evidence>
<dbReference type="GO" id="GO:0003677">
    <property type="term" value="F:DNA binding"/>
    <property type="evidence" value="ECO:0007669"/>
    <property type="project" value="UniProtKB-KW"/>
</dbReference>
<dbReference type="PANTHER" id="PTHR43537:SF5">
    <property type="entry name" value="UXU OPERON TRANSCRIPTIONAL REGULATOR"/>
    <property type="match status" value="1"/>
</dbReference>
<keyword evidence="3" id="KW-0804">Transcription</keyword>
<dbReference type="Proteomes" id="UP000192140">
    <property type="component" value="Unassembled WGS sequence"/>
</dbReference>
<dbReference type="InterPro" id="IPR011711">
    <property type="entry name" value="GntR_C"/>
</dbReference>
<dbReference type="InterPro" id="IPR036390">
    <property type="entry name" value="WH_DNA-bd_sf"/>
</dbReference>
<dbReference type="Gene3D" id="1.10.10.10">
    <property type="entry name" value="Winged helix-like DNA-binding domain superfamily/Winged helix DNA-binding domain"/>
    <property type="match status" value="1"/>
</dbReference>
<organism evidence="6 7">
    <name type="scientific">Agrobacterium deltaense NCPPB 1641</name>
    <dbReference type="NCBI Taxonomy" id="1183425"/>
    <lineage>
        <taxon>Bacteria</taxon>
        <taxon>Pseudomonadati</taxon>
        <taxon>Pseudomonadota</taxon>
        <taxon>Alphaproteobacteria</taxon>
        <taxon>Hyphomicrobiales</taxon>
        <taxon>Rhizobiaceae</taxon>
        <taxon>Rhizobium/Agrobacterium group</taxon>
        <taxon>Agrobacterium</taxon>
    </lineage>
</organism>
<dbReference type="SMART" id="SM00345">
    <property type="entry name" value="HTH_GNTR"/>
    <property type="match status" value="1"/>
</dbReference>
<feature type="region of interest" description="Disordered" evidence="4">
    <location>
        <begin position="1"/>
        <end position="20"/>
    </location>
</feature>
<reference evidence="6" key="1">
    <citation type="submission" date="2016-01" db="EMBL/GenBank/DDBJ databases">
        <authorList>
            <person name="Regsiter A."/>
            <person name="william w."/>
        </authorList>
    </citation>
    <scope>NUCLEOTIDE SEQUENCE</scope>
    <source>
        <strain evidence="6">NCPPB 1641</strain>
    </source>
</reference>
<proteinExistence type="predicted"/>
<dbReference type="InterPro" id="IPR008920">
    <property type="entry name" value="TF_FadR/GntR_C"/>
</dbReference>
<dbReference type="RefSeq" id="WP_162936157.1">
    <property type="nucleotide sequence ID" value="NZ_LT009777.1"/>
</dbReference>
<feature type="compositionally biased region" description="Basic residues" evidence="4">
    <location>
        <begin position="8"/>
        <end position="20"/>
    </location>
</feature>
<evidence type="ECO:0000313" key="6">
    <source>
        <dbReference type="EMBL" id="CVI63627.1"/>
    </source>
</evidence>
<dbReference type="CDD" id="cd07377">
    <property type="entry name" value="WHTH_GntR"/>
    <property type="match status" value="1"/>
</dbReference>
<evidence type="ECO:0000313" key="7">
    <source>
        <dbReference type="Proteomes" id="UP000192140"/>
    </source>
</evidence>
<sequence length="265" mass="30108">MLGDKNRKTQTKAKRERASRHQVLDTLFETRRPDGLHKRVYGSLKHAILTGALEKGAKLPAEPVLAETYGVSRPVVRQALEELRKEGLTTSMRGSGNFVSGSVETIDANPPSMSADATAGRQLVEDLEFRLAFEPEAAALAALRRDNADLERMENALRKFEDAHSRGAITHHFDYLFHEAIAIATRNKRFIDAIQSLEYHAEDGRIMMRDLLLFRPELHTNAVIDEHYHLLDLIRSRDSDAVKIAMRDHIERGRMRLVQHLDRSD</sequence>
<dbReference type="InterPro" id="IPR000524">
    <property type="entry name" value="Tscrpt_reg_HTH_GntR"/>
</dbReference>
<protein>
    <submittedName>
        <fullName evidence="6">GntR family transcriptional regulator</fullName>
    </submittedName>
</protein>
<keyword evidence="2" id="KW-0238">DNA-binding</keyword>
<gene>
    <name evidence="6" type="ORF">AGR7A_pAt20307</name>
</gene>
<dbReference type="Pfam" id="PF00392">
    <property type="entry name" value="GntR"/>
    <property type="match status" value="1"/>
</dbReference>
<dbReference type="InterPro" id="IPR036388">
    <property type="entry name" value="WH-like_DNA-bd_sf"/>
</dbReference>
<dbReference type="EMBL" id="FCNP01000049">
    <property type="protein sequence ID" value="CVI63627.1"/>
    <property type="molecule type" value="Genomic_DNA"/>
</dbReference>
<evidence type="ECO:0000256" key="2">
    <source>
        <dbReference type="ARBA" id="ARBA00023125"/>
    </source>
</evidence>
<dbReference type="PRINTS" id="PR00035">
    <property type="entry name" value="HTHGNTR"/>
</dbReference>
<dbReference type="SMART" id="SM00895">
    <property type="entry name" value="FCD"/>
    <property type="match status" value="1"/>
</dbReference>
<feature type="domain" description="HTH gntR-type" evidence="5">
    <location>
        <begin position="34"/>
        <end position="102"/>
    </location>
</feature>
<dbReference type="GO" id="GO:0003700">
    <property type="term" value="F:DNA-binding transcription factor activity"/>
    <property type="evidence" value="ECO:0007669"/>
    <property type="project" value="InterPro"/>
</dbReference>
<dbReference type="PANTHER" id="PTHR43537">
    <property type="entry name" value="TRANSCRIPTIONAL REGULATOR, GNTR FAMILY"/>
    <property type="match status" value="1"/>
</dbReference>
<evidence type="ECO:0000259" key="5">
    <source>
        <dbReference type="PROSITE" id="PS50949"/>
    </source>
</evidence>